<dbReference type="Proteomes" id="UP000027778">
    <property type="component" value="Unassembled WGS sequence"/>
</dbReference>
<evidence type="ECO:0000313" key="2">
    <source>
        <dbReference type="Proteomes" id="UP000027778"/>
    </source>
</evidence>
<dbReference type="InterPro" id="IPR014962">
    <property type="entry name" value="YolD"/>
</dbReference>
<dbReference type="RefSeq" id="WP_033677712.1">
    <property type="nucleotide sequence ID" value="NZ_JOTM01000034.1"/>
</dbReference>
<accession>A0A073K6X4</accession>
<gene>
    <name evidence="1" type="ORF">BAGA_20095</name>
</gene>
<sequence>MFLRKLAKNRLITIDYYQSGFLQTCKGRVCNLDLHQQTIILINEQQKVFSIFLSDIKEIY</sequence>
<comment type="caution">
    <text evidence="1">The sequence shown here is derived from an EMBL/GenBank/DDBJ whole genome shotgun (WGS) entry which is preliminary data.</text>
</comment>
<evidence type="ECO:0008006" key="3">
    <source>
        <dbReference type="Google" id="ProtNLM"/>
    </source>
</evidence>
<dbReference type="OrthoDB" id="2937497at2"/>
<dbReference type="eggNOG" id="ENOG502ZMF8">
    <property type="taxonomic scope" value="Bacteria"/>
</dbReference>
<keyword evidence="2" id="KW-1185">Reference proteome</keyword>
<dbReference type="Pfam" id="PF08863">
    <property type="entry name" value="YolD"/>
    <property type="match status" value="1"/>
</dbReference>
<reference evidence="1 2" key="1">
    <citation type="submission" date="2014-06" db="EMBL/GenBank/DDBJ databases">
        <title>Draft genome sequence of Bacillus gaemokensis JCM 15801 (MCCC 1A00707).</title>
        <authorList>
            <person name="Lai Q."/>
            <person name="Liu Y."/>
            <person name="Shao Z."/>
        </authorList>
    </citation>
    <scope>NUCLEOTIDE SEQUENCE [LARGE SCALE GENOMIC DNA]</scope>
    <source>
        <strain evidence="1 2">JCM 15801</strain>
    </source>
</reference>
<protein>
    <recommendedName>
        <fullName evidence="3">YolD-like protein</fullName>
    </recommendedName>
</protein>
<proteinExistence type="predicted"/>
<organism evidence="1 2">
    <name type="scientific">Bacillus gaemokensis</name>
    <dbReference type="NCBI Taxonomy" id="574375"/>
    <lineage>
        <taxon>Bacteria</taxon>
        <taxon>Bacillati</taxon>
        <taxon>Bacillota</taxon>
        <taxon>Bacilli</taxon>
        <taxon>Bacillales</taxon>
        <taxon>Bacillaceae</taxon>
        <taxon>Bacillus</taxon>
        <taxon>Bacillus cereus group</taxon>
    </lineage>
</organism>
<dbReference type="EMBL" id="JOTM01000034">
    <property type="protein sequence ID" value="KEK22330.1"/>
    <property type="molecule type" value="Genomic_DNA"/>
</dbReference>
<name>A0A073K6X4_9BACI</name>
<dbReference type="AlphaFoldDB" id="A0A073K6X4"/>
<evidence type="ECO:0000313" key="1">
    <source>
        <dbReference type="EMBL" id="KEK22330.1"/>
    </source>
</evidence>